<dbReference type="OrthoDB" id="9805159at2"/>
<dbReference type="InterPro" id="IPR023827">
    <property type="entry name" value="Peptidase_S8_Asp-AS"/>
</dbReference>
<dbReference type="CDD" id="cd04077">
    <property type="entry name" value="Peptidases_S8_PCSK9_ProteinaseK_like"/>
    <property type="match status" value="1"/>
</dbReference>
<dbReference type="SUPFAM" id="SSF49299">
    <property type="entry name" value="PKD domain"/>
    <property type="match status" value="1"/>
</dbReference>
<dbReference type="Proteomes" id="UP000439591">
    <property type="component" value="Unassembled WGS sequence"/>
</dbReference>
<dbReference type="GO" id="GO:0004252">
    <property type="term" value="F:serine-type endopeptidase activity"/>
    <property type="evidence" value="ECO:0007669"/>
    <property type="project" value="UniProtKB-UniRule"/>
</dbReference>
<accession>A0A5S9QH87</accession>
<dbReference type="Pfam" id="PF00082">
    <property type="entry name" value="Peptidase_S8"/>
    <property type="match status" value="1"/>
</dbReference>
<feature type="chain" id="PRO_5036150564" evidence="7">
    <location>
        <begin position="21"/>
        <end position="619"/>
    </location>
</feature>
<dbReference type="GO" id="GO:0006508">
    <property type="term" value="P:proteolysis"/>
    <property type="evidence" value="ECO:0007669"/>
    <property type="project" value="UniProtKB-KW"/>
</dbReference>
<dbReference type="EC" id="3.4.21.-" evidence="10"/>
<evidence type="ECO:0000256" key="5">
    <source>
        <dbReference type="PROSITE-ProRule" id="PRU01240"/>
    </source>
</evidence>
<dbReference type="InterPro" id="IPR010259">
    <property type="entry name" value="S8pro/Inhibitor_I9"/>
</dbReference>
<dbReference type="Gene3D" id="3.40.50.200">
    <property type="entry name" value="Peptidase S8/S53 domain"/>
    <property type="match status" value="1"/>
</dbReference>
<dbReference type="PROSITE" id="PS51892">
    <property type="entry name" value="SUBTILASE"/>
    <property type="match status" value="1"/>
</dbReference>
<dbReference type="EMBL" id="CACSIM010000006">
    <property type="protein sequence ID" value="CAA0118040.1"/>
    <property type="molecule type" value="Genomic_DNA"/>
</dbReference>
<dbReference type="InterPro" id="IPR035986">
    <property type="entry name" value="PKD_dom_sf"/>
</dbReference>
<evidence type="ECO:0000313" key="12">
    <source>
        <dbReference type="Proteomes" id="UP000435877"/>
    </source>
</evidence>
<dbReference type="InterPro" id="IPR000601">
    <property type="entry name" value="PKD_dom"/>
</dbReference>
<dbReference type="EMBL" id="CACSIM010000008">
    <property type="protein sequence ID" value="CAA0121958.1"/>
    <property type="molecule type" value="Genomic_DNA"/>
</dbReference>
<comment type="similarity">
    <text evidence="1 5 6">Belongs to the peptidase S8 family.</text>
</comment>
<dbReference type="Pfam" id="PF18911">
    <property type="entry name" value="PKD_4"/>
    <property type="match status" value="1"/>
</dbReference>
<evidence type="ECO:0000313" key="9">
    <source>
        <dbReference type="EMBL" id="CAA0110221.1"/>
    </source>
</evidence>
<dbReference type="GO" id="GO:0005615">
    <property type="term" value="C:extracellular space"/>
    <property type="evidence" value="ECO:0007669"/>
    <property type="project" value="TreeGrafter"/>
</dbReference>
<evidence type="ECO:0000256" key="1">
    <source>
        <dbReference type="ARBA" id="ARBA00011073"/>
    </source>
</evidence>
<dbReference type="SUPFAM" id="SSF52743">
    <property type="entry name" value="Subtilisin-like"/>
    <property type="match status" value="1"/>
</dbReference>
<feature type="active site" description="Charge relay system" evidence="5">
    <location>
        <position position="174"/>
    </location>
</feature>
<dbReference type="SUPFAM" id="SSF54897">
    <property type="entry name" value="Protease propeptides/inhibitors"/>
    <property type="match status" value="1"/>
</dbReference>
<evidence type="ECO:0000256" key="3">
    <source>
        <dbReference type="ARBA" id="ARBA00022801"/>
    </source>
</evidence>
<dbReference type="InterPro" id="IPR015500">
    <property type="entry name" value="Peptidase_S8_subtilisin-rel"/>
</dbReference>
<reference evidence="12 13" key="1">
    <citation type="submission" date="2019-11" db="EMBL/GenBank/DDBJ databases">
        <authorList>
            <person name="Holert J."/>
        </authorList>
    </citation>
    <scope>NUCLEOTIDE SEQUENCE [LARGE SCALE GENOMIC DNA]</scope>
    <source>
        <strain evidence="10">BC3_2A</strain>
        <strain evidence="9">SB11_1A</strain>
    </source>
</reference>
<keyword evidence="2 5" id="KW-0645">Protease</keyword>
<dbReference type="AlphaFoldDB" id="A0A5S9QH87"/>
<gene>
    <name evidence="9" type="ORF">IHBHHGIJ_03176</name>
    <name evidence="10" type="ORF">KFEGEMFD_03389</name>
    <name evidence="11" type="ORF">KFEGEMFD_03921</name>
</gene>
<dbReference type="InterPro" id="IPR023828">
    <property type="entry name" value="Peptidase_S8_Ser-AS"/>
</dbReference>
<dbReference type="CDD" id="cd00146">
    <property type="entry name" value="PKD"/>
    <property type="match status" value="1"/>
</dbReference>
<keyword evidence="12" id="KW-1185">Reference proteome</keyword>
<evidence type="ECO:0000256" key="6">
    <source>
        <dbReference type="RuleBase" id="RU003355"/>
    </source>
</evidence>
<organism evidence="10 13">
    <name type="scientific">Zhongshania aliphaticivorans</name>
    <dbReference type="NCBI Taxonomy" id="1470434"/>
    <lineage>
        <taxon>Bacteria</taxon>
        <taxon>Pseudomonadati</taxon>
        <taxon>Pseudomonadota</taxon>
        <taxon>Gammaproteobacteria</taxon>
        <taxon>Cellvibrionales</taxon>
        <taxon>Spongiibacteraceae</taxon>
        <taxon>Zhongshania</taxon>
    </lineage>
</organism>
<feature type="active site" description="Charge relay system" evidence="5">
    <location>
        <position position="367"/>
    </location>
</feature>
<dbReference type="PROSITE" id="PS50093">
    <property type="entry name" value="PKD"/>
    <property type="match status" value="1"/>
</dbReference>
<dbReference type="PROSITE" id="PS00136">
    <property type="entry name" value="SUBTILASE_ASP"/>
    <property type="match status" value="1"/>
</dbReference>
<dbReference type="SMART" id="SM00089">
    <property type="entry name" value="PKD"/>
    <property type="match status" value="1"/>
</dbReference>
<dbReference type="FunFam" id="3.40.50.200:FF:000014">
    <property type="entry name" value="Proteinase K"/>
    <property type="match status" value="1"/>
</dbReference>
<evidence type="ECO:0000256" key="4">
    <source>
        <dbReference type="ARBA" id="ARBA00022825"/>
    </source>
</evidence>
<dbReference type="PANTHER" id="PTHR43806">
    <property type="entry name" value="PEPTIDASE S8"/>
    <property type="match status" value="1"/>
</dbReference>
<dbReference type="EMBL" id="CACSIK010000003">
    <property type="protein sequence ID" value="CAA0110221.1"/>
    <property type="molecule type" value="Genomic_DNA"/>
</dbReference>
<sequence length="619" mass="62788">MAVIKSGRYALGSLVLAALAACGGSGGGAVSAVTDEVEVQATAIESSVSDALTAGEPIDGQYIVLLNKLDLPLISDLPLLGVVTDLLANVGGTLLGSFDNVVRGFVAQLSPEAAELLAQNPLVKLVEQDQTVTIAATQNNATWGLDRVDQASLPLDGSYQYNSDGSGVHVYIVDSGIRTSHQEFAGRVGAGRNFVSSGFLFSSTDPADVEDCNGHGTHVAGTAAGATWGVAKGATVHPVRVLGCGGTGSTSGVIAGIDWLAANYLSPAVANMSLGGFSSTALDEAVQSAIAAGVTFVVAAGNDNTDACTGSPNRIAEAITVGSTVSDDSRSSFSNKGSCVDIFAPGSAISSAWYQSDTDTNVISGTSMASPHVAGAAALILAQQPSASPAAVFAQIVGEGVAGKLSNIGTGSPNLLLQVSNAGDGTPTDFPPTAAFTYSCVDLECSFDGGSSTDDNGVASYQWNFGDGNFASGVTPSYTFDAAGSYAVALTVTDTGSQQNTGVQTVVVTLPGSGPCPECEQTSGTLSATNAQVYTPSSSGFYSDAGQFRAYLEGPANTDFDVYLEKLGGFIFQYWSVVASGETNGSDEAVSYDGSSGTYRWRVKSFSGAGDFILYTDNP</sequence>
<evidence type="ECO:0000259" key="8">
    <source>
        <dbReference type="PROSITE" id="PS50093"/>
    </source>
</evidence>
<keyword evidence="3 5" id="KW-0378">Hydrolase</keyword>
<protein>
    <submittedName>
        <fullName evidence="10">Extracellular serine proteinase</fullName>
        <ecNumber evidence="10">3.4.21.-</ecNumber>
    </submittedName>
</protein>
<evidence type="ECO:0000256" key="7">
    <source>
        <dbReference type="SAM" id="SignalP"/>
    </source>
</evidence>
<keyword evidence="4 5" id="KW-0720">Serine protease</keyword>
<keyword evidence="7" id="KW-0732">Signal</keyword>
<evidence type="ECO:0000313" key="10">
    <source>
        <dbReference type="EMBL" id="CAA0118040.1"/>
    </source>
</evidence>
<dbReference type="PRINTS" id="PR00723">
    <property type="entry name" value="SUBTILISIN"/>
</dbReference>
<dbReference type="InterPro" id="IPR050131">
    <property type="entry name" value="Peptidase_S8_subtilisin-like"/>
</dbReference>
<dbReference type="InterPro" id="IPR022398">
    <property type="entry name" value="Peptidase_S8_His-AS"/>
</dbReference>
<dbReference type="PROSITE" id="PS00137">
    <property type="entry name" value="SUBTILASE_HIS"/>
    <property type="match status" value="1"/>
</dbReference>
<evidence type="ECO:0000256" key="2">
    <source>
        <dbReference type="ARBA" id="ARBA00022670"/>
    </source>
</evidence>
<dbReference type="RefSeq" id="WP_159269880.1">
    <property type="nucleotide sequence ID" value="NZ_CACSIK010000003.1"/>
</dbReference>
<dbReference type="InterPro" id="IPR034193">
    <property type="entry name" value="PCSK9_ProteinaseK-like"/>
</dbReference>
<dbReference type="InterPro" id="IPR013783">
    <property type="entry name" value="Ig-like_fold"/>
</dbReference>
<dbReference type="PANTHER" id="PTHR43806:SF11">
    <property type="entry name" value="CEREVISIN-RELATED"/>
    <property type="match status" value="1"/>
</dbReference>
<feature type="active site" description="Charge relay system" evidence="5">
    <location>
        <position position="215"/>
    </location>
</feature>
<dbReference type="Proteomes" id="UP000435877">
    <property type="component" value="Unassembled WGS sequence"/>
</dbReference>
<name>A0A5S9QH87_9GAMM</name>
<dbReference type="InterPro" id="IPR036852">
    <property type="entry name" value="Peptidase_S8/S53_dom_sf"/>
</dbReference>
<dbReference type="PROSITE" id="PS00138">
    <property type="entry name" value="SUBTILASE_SER"/>
    <property type="match status" value="1"/>
</dbReference>
<dbReference type="InterPro" id="IPR022409">
    <property type="entry name" value="PKD/Chitinase_dom"/>
</dbReference>
<feature type="signal peptide" evidence="7">
    <location>
        <begin position="1"/>
        <end position="20"/>
    </location>
</feature>
<proteinExistence type="inferred from homology"/>
<evidence type="ECO:0000313" key="11">
    <source>
        <dbReference type="EMBL" id="CAA0121958.1"/>
    </source>
</evidence>
<feature type="domain" description="PKD" evidence="8">
    <location>
        <begin position="428"/>
        <end position="515"/>
    </location>
</feature>
<evidence type="ECO:0000313" key="13">
    <source>
        <dbReference type="Proteomes" id="UP000439591"/>
    </source>
</evidence>
<dbReference type="Gene3D" id="2.60.40.10">
    <property type="entry name" value="Immunoglobulins"/>
    <property type="match status" value="1"/>
</dbReference>
<dbReference type="InterPro" id="IPR037045">
    <property type="entry name" value="S8pro/Inhibitor_I9_sf"/>
</dbReference>
<dbReference type="PROSITE" id="PS51257">
    <property type="entry name" value="PROKAR_LIPOPROTEIN"/>
    <property type="match status" value="1"/>
</dbReference>
<dbReference type="Gene3D" id="3.30.70.80">
    <property type="entry name" value="Peptidase S8 propeptide/proteinase inhibitor I9"/>
    <property type="match status" value="1"/>
</dbReference>
<dbReference type="Pfam" id="PF05922">
    <property type="entry name" value="Inhibitor_I9"/>
    <property type="match status" value="1"/>
</dbReference>
<dbReference type="InterPro" id="IPR000209">
    <property type="entry name" value="Peptidase_S8/S53_dom"/>
</dbReference>